<gene>
    <name evidence="2" type="ORF">U6N30_30235</name>
</gene>
<sequence length="60" mass="6144">MAIALSAPMSSTTDSDSRKTRSWTGALRPNSARAPSTKAVSVAIGIPHPTAPSPPALMAR</sequence>
<proteinExistence type="predicted"/>
<keyword evidence="3" id="KW-1185">Reference proteome</keyword>
<dbReference type="Proteomes" id="UP001324287">
    <property type="component" value="Chromosome"/>
</dbReference>
<dbReference type="EMBL" id="CP141261">
    <property type="protein sequence ID" value="WRL63850.1"/>
    <property type="molecule type" value="Genomic_DNA"/>
</dbReference>
<reference evidence="2 3" key="1">
    <citation type="submission" date="2023-12" db="EMBL/GenBank/DDBJ databases">
        <title>Blastococcus brunescens sp. nov., an actonobacterium isolated from sandstone collected in sahara desert.</title>
        <authorList>
            <person name="Gtari M."/>
            <person name="Ghodhbane F."/>
        </authorList>
    </citation>
    <scope>NUCLEOTIDE SEQUENCE [LARGE SCALE GENOMIC DNA]</scope>
    <source>
        <strain evidence="2 3">BMG 8361</strain>
    </source>
</reference>
<protein>
    <submittedName>
        <fullName evidence="2">Uncharacterized protein</fullName>
    </submittedName>
</protein>
<accession>A0ABZ1B463</accession>
<organism evidence="2 3">
    <name type="scientific">Blastococcus brunescens</name>
    <dbReference type="NCBI Taxonomy" id="1564165"/>
    <lineage>
        <taxon>Bacteria</taxon>
        <taxon>Bacillati</taxon>
        <taxon>Actinomycetota</taxon>
        <taxon>Actinomycetes</taxon>
        <taxon>Geodermatophilales</taxon>
        <taxon>Geodermatophilaceae</taxon>
        <taxon>Blastococcus</taxon>
    </lineage>
</organism>
<feature type="region of interest" description="Disordered" evidence="1">
    <location>
        <begin position="1"/>
        <end position="40"/>
    </location>
</feature>
<evidence type="ECO:0000313" key="2">
    <source>
        <dbReference type="EMBL" id="WRL63850.1"/>
    </source>
</evidence>
<evidence type="ECO:0000256" key="1">
    <source>
        <dbReference type="SAM" id="MobiDB-lite"/>
    </source>
</evidence>
<name>A0ABZ1B463_9ACTN</name>
<evidence type="ECO:0000313" key="3">
    <source>
        <dbReference type="Proteomes" id="UP001324287"/>
    </source>
</evidence>